<evidence type="ECO:0000256" key="2">
    <source>
        <dbReference type="ARBA" id="ARBA00022475"/>
    </source>
</evidence>
<dbReference type="EMBL" id="JAEKFT010000022">
    <property type="protein sequence ID" value="MBT0962947.1"/>
    <property type="molecule type" value="Genomic_DNA"/>
</dbReference>
<feature type="transmembrane region" description="Helical" evidence="7">
    <location>
        <begin position="369"/>
        <end position="392"/>
    </location>
</feature>
<feature type="transmembrane region" description="Helical" evidence="7">
    <location>
        <begin position="398"/>
        <end position="426"/>
    </location>
</feature>
<accession>A0A944HCP9</accession>
<dbReference type="InterPro" id="IPR004869">
    <property type="entry name" value="MMPL_dom"/>
</dbReference>
<feature type="transmembrane region" description="Helical" evidence="7">
    <location>
        <begin position="325"/>
        <end position="342"/>
    </location>
</feature>
<evidence type="ECO:0000256" key="4">
    <source>
        <dbReference type="ARBA" id="ARBA00022989"/>
    </source>
</evidence>
<dbReference type="RefSeq" id="WP_214362895.1">
    <property type="nucleotide sequence ID" value="NZ_JAEKFT010000022.1"/>
</dbReference>
<keyword evidence="5 7" id="KW-0472">Membrane</keyword>
<evidence type="ECO:0000313" key="9">
    <source>
        <dbReference type="EMBL" id="MBT0962947.1"/>
    </source>
</evidence>
<proteinExistence type="predicted"/>
<keyword evidence="4 7" id="KW-1133">Transmembrane helix</keyword>
<evidence type="ECO:0000256" key="6">
    <source>
        <dbReference type="SAM" id="MobiDB-lite"/>
    </source>
</evidence>
<evidence type="ECO:0000256" key="3">
    <source>
        <dbReference type="ARBA" id="ARBA00022692"/>
    </source>
</evidence>
<feature type="transmembrane region" description="Helical" evidence="7">
    <location>
        <begin position="272"/>
        <end position="291"/>
    </location>
</feature>
<feature type="compositionally biased region" description="Low complexity" evidence="6">
    <location>
        <begin position="823"/>
        <end position="846"/>
    </location>
</feature>
<feature type="transmembrane region" description="Helical" evidence="7">
    <location>
        <begin position="504"/>
        <end position="522"/>
    </location>
</feature>
<dbReference type="PANTHER" id="PTHR33406:SF10">
    <property type="entry name" value="SSD DOMAIN-CONTAINING PROTEIN"/>
    <property type="match status" value="1"/>
</dbReference>
<keyword evidence="2" id="KW-1003">Cell membrane</keyword>
<feature type="region of interest" description="Disordered" evidence="6">
    <location>
        <begin position="823"/>
        <end position="852"/>
    </location>
</feature>
<dbReference type="AlphaFoldDB" id="A0A944HCP9"/>
<comment type="caution">
    <text evidence="9">The sequence shown here is derived from an EMBL/GenBank/DDBJ whole genome shotgun (WGS) entry which is preliminary data.</text>
</comment>
<dbReference type="InterPro" id="IPR000731">
    <property type="entry name" value="SSD"/>
</dbReference>
<reference evidence="10" key="1">
    <citation type="journal article" date="2022" name="ISME J.">
        <title>Genetic and phylogenetic analysis of dissimilatory iodate-reducing bacteria identifies potential niches across the world's oceans.</title>
        <authorList>
            <person name="Reyes-Umana V."/>
            <person name="Henning Z."/>
            <person name="Lee K."/>
            <person name="Barnum T.P."/>
            <person name="Coates J.D."/>
        </authorList>
    </citation>
    <scope>NUCLEOTIDE SEQUENCE [LARGE SCALE GENOMIC DNA]</scope>
    <source>
        <strain evidence="10">IR12</strain>
    </source>
</reference>
<feature type="transmembrane region" description="Helical" evidence="7">
    <location>
        <begin position="298"/>
        <end position="319"/>
    </location>
</feature>
<sequence>MHSDTLATHPVIARLEDFDTRSGTLAERLLFNNRRLIVLLCLLASVFLGWQSMRIELNASFEKMIPTGHPFIANFLEHRADLAGLGNSLRIAVEARDGTIFDKTYLDTLAKINDEVYLLPGVDRPYMKSLWTPATRWIAVTEEGLDGGTVIPDDYDGSPDSLAQVQANVQRSGEIGQLVAGNFKSSIIFVPLLDKDPKTGEALDYADFSTQLENIRAKYENTPLPALSRLKPGVAPSGGSAAADAASVGAVKIHITGFSKIVGDLIDGLKQVLWFFVLAVGIVTAVLYGYTRCVRSTLLVMGCSLVAVLWQFGLLHLFGYQLDPYSILVPFLVFAIGVSHGAQKMNGIMQDIGRGTHKVVAARYTFRRLFLAGLTALLADAVGFAVLTIIDIQVIQDLAAIASIGVAVLIFTNLILLPILLSFTGVSPKAATRSLRAEAAGVESASKLFAFFGLFTQRRWATIAVLTGLAMAIGGYAVSLKLQVGDLDPGAPELRPDSRYNKDSAFMVSNYAASADIFVVMIKTPEDQCTRYEVLSSVRDLGRQLEQLPGVESVNSMANLSRFAMVGYNEGNFKWLELIPNNAALGAVQTRAPRELFNQGCSLLSLYVYLKDHKADTLNGVVEVAQAYAQTHSTEQAQFMLAAGSSGIEAATNIVVKKAMHDMLYWVYGAVIILCFVTFRSWRAVVAAVLPLMLTSVLCEALMVALGMGVKVATLPVIALGVGIGVDYALYVLSVMLAGQRNGLSLSESYHRALTFTGRVVLLTGVTLAAAVATWAFSPIKFQADMGILLAFMFVWNMFGALIFLPALAYFLLKDKAMQPEGATQNAAPHAAAHAPGAAGGQPNAPLSAESA</sequence>
<gene>
    <name evidence="9" type="ORF">I8J34_17325</name>
</gene>
<protein>
    <submittedName>
        <fullName evidence="9">RND family transporter</fullName>
    </submittedName>
</protein>
<name>A0A944HCP9_DENI1</name>
<feature type="transmembrane region" description="Helical" evidence="7">
    <location>
        <begin position="460"/>
        <end position="484"/>
    </location>
</feature>
<dbReference type="PANTHER" id="PTHR33406">
    <property type="entry name" value="MEMBRANE PROTEIN MJ1562-RELATED"/>
    <property type="match status" value="1"/>
</dbReference>
<dbReference type="SUPFAM" id="SSF82866">
    <property type="entry name" value="Multidrug efflux transporter AcrB transmembrane domain"/>
    <property type="match status" value="2"/>
</dbReference>
<keyword evidence="10" id="KW-1185">Reference proteome</keyword>
<evidence type="ECO:0000256" key="1">
    <source>
        <dbReference type="ARBA" id="ARBA00004651"/>
    </source>
</evidence>
<dbReference type="GO" id="GO:0005886">
    <property type="term" value="C:plasma membrane"/>
    <property type="evidence" value="ECO:0007669"/>
    <property type="project" value="UniProtKB-SubCell"/>
</dbReference>
<comment type="subcellular location">
    <subcellularLocation>
        <location evidence="1">Cell membrane</location>
        <topology evidence="1">Multi-pass membrane protein</topology>
    </subcellularLocation>
</comment>
<organism evidence="9 10">
    <name type="scientific">Denitromonas iodatirespirans</name>
    <dbReference type="NCBI Taxonomy" id="2795389"/>
    <lineage>
        <taxon>Bacteria</taxon>
        <taxon>Pseudomonadati</taxon>
        <taxon>Pseudomonadota</taxon>
        <taxon>Betaproteobacteria</taxon>
        <taxon>Rhodocyclales</taxon>
        <taxon>Zoogloeaceae</taxon>
        <taxon>Denitromonas</taxon>
    </lineage>
</organism>
<feature type="transmembrane region" description="Helical" evidence="7">
    <location>
        <begin position="758"/>
        <end position="777"/>
    </location>
</feature>
<feature type="transmembrane region" description="Helical" evidence="7">
    <location>
        <begin position="36"/>
        <end position="53"/>
    </location>
</feature>
<dbReference type="Proteomes" id="UP000694660">
    <property type="component" value="Unassembled WGS sequence"/>
</dbReference>
<evidence type="ECO:0000313" key="10">
    <source>
        <dbReference type="Proteomes" id="UP000694660"/>
    </source>
</evidence>
<feature type="domain" description="SSD" evidence="8">
    <location>
        <begin position="305"/>
        <end position="423"/>
    </location>
</feature>
<keyword evidence="3 7" id="KW-0812">Transmembrane</keyword>
<evidence type="ECO:0000259" key="8">
    <source>
        <dbReference type="PROSITE" id="PS50156"/>
    </source>
</evidence>
<feature type="domain" description="SSD" evidence="8">
    <location>
        <begin position="715"/>
        <end position="811"/>
    </location>
</feature>
<feature type="transmembrane region" description="Helical" evidence="7">
    <location>
        <begin position="717"/>
        <end position="738"/>
    </location>
</feature>
<feature type="transmembrane region" description="Helical" evidence="7">
    <location>
        <begin position="663"/>
        <end position="682"/>
    </location>
</feature>
<evidence type="ECO:0000256" key="5">
    <source>
        <dbReference type="ARBA" id="ARBA00023136"/>
    </source>
</evidence>
<dbReference type="Pfam" id="PF03176">
    <property type="entry name" value="MMPL"/>
    <property type="match status" value="1"/>
</dbReference>
<dbReference type="Gene3D" id="1.20.1640.10">
    <property type="entry name" value="Multidrug efflux transporter AcrB transmembrane domain"/>
    <property type="match status" value="2"/>
</dbReference>
<dbReference type="InterPro" id="IPR050545">
    <property type="entry name" value="Mycobact_MmpL"/>
</dbReference>
<dbReference type="PROSITE" id="PS50156">
    <property type="entry name" value="SSD"/>
    <property type="match status" value="2"/>
</dbReference>
<evidence type="ECO:0000256" key="7">
    <source>
        <dbReference type="SAM" id="Phobius"/>
    </source>
</evidence>
<feature type="transmembrane region" description="Helical" evidence="7">
    <location>
        <begin position="789"/>
        <end position="813"/>
    </location>
</feature>